<dbReference type="AlphaFoldDB" id="A0A4S4LT07"/>
<feature type="region of interest" description="Disordered" evidence="1">
    <location>
        <begin position="457"/>
        <end position="481"/>
    </location>
</feature>
<feature type="region of interest" description="Disordered" evidence="1">
    <location>
        <begin position="164"/>
        <end position="187"/>
    </location>
</feature>
<feature type="compositionally biased region" description="Low complexity" evidence="1">
    <location>
        <begin position="288"/>
        <end position="316"/>
    </location>
</feature>
<feature type="region of interest" description="Disordered" evidence="1">
    <location>
        <begin position="286"/>
        <end position="373"/>
    </location>
</feature>
<evidence type="ECO:0000313" key="2">
    <source>
        <dbReference type="EMBL" id="THH15127.1"/>
    </source>
</evidence>
<proteinExistence type="predicted"/>
<protein>
    <submittedName>
        <fullName evidence="2">Uncharacterized protein</fullName>
    </submittedName>
</protein>
<name>A0A4S4LT07_9AGAM</name>
<comment type="caution">
    <text evidence="2">The sequence shown here is derived from an EMBL/GenBank/DDBJ whole genome shotgun (WGS) entry which is preliminary data.</text>
</comment>
<feature type="compositionally biased region" description="Basic and acidic residues" evidence="1">
    <location>
        <begin position="171"/>
        <end position="187"/>
    </location>
</feature>
<feature type="compositionally biased region" description="Low complexity" evidence="1">
    <location>
        <begin position="469"/>
        <end position="481"/>
    </location>
</feature>
<sequence>MPSLSDHIDRFASTAKSIRSISSSAANSSSSSGNAFTAAVLDTPLGDLIRDVDPSELGLFTLVPPAPLARHSGVREPDSTGPPAEVTRIEVVSATPLRKHPATRRDDAVRPKEPEPEVYAEAALKYLDRYSSIRPMPRAQSQVSAILEQLHEIRQNMESLNDALQQAKTSEPVDRPHSPRTMAHNEEERIQELRERIDQLHKRKEGLQRKRPALRNPMGTPKPTRNSQPPPSSRSPRTDAQEDIFWGTPGGRSRTPARTLQFNDLLVNEQVDLGDVTSSFASPISAVRPTSRSNRPFSFSSPTDDPSIDEPNNVSPEPEHVEEPDPDVTVQPISQDEDIQENEQDEEGDEADEAEKTVMLSKGPSPPPAAPPDLCDESEVEIVPPTPIRPRINAEATTPSRSARKPKVRITNEVERIVMKIWSTVGDIIMPGHPFDTSGNGVQKPPRAKETIKHLQWLSSQTPEPPSPTASSLSSMSGATAGSGQPNVSQILTAHMLLALLSAPPNFSVPLIKLKEVLNAKNAACGGTGVLSGQVSTRVLYGFYIPEIALLHVLVFIPAGDIQRYSAWTDMQHGHVNLQELQYAIVAAFAIHVAVLSTHWDPAKKRPKLRSFEKQYHRTPQALDVHRKV</sequence>
<gene>
    <name evidence="2" type="ORF">EW146_g5302</name>
</gene>
<organism evidence="2 3">
    <name type="scientific">Bondarzewia mesenterica</name>
    <dbReference type="NCBI Taxonomy" id="1095465"/>
    <lineage>
        <taxon>Eukaryota</taxon>
        <taxon>Fungi</taxon>
        <taxon>Dikarya</taxon>
        <taxon>Basidiomycota</taxon>
        <taxon>Agaricomycotina</taxon>
        <taxon>Agaricomycetes</taxon>
        <taxon>Russulales</taxon>
        <taxon>Bondarzewiaceae</taxon>
        <taxon>Bondarzewia</taxon>
    </lineage>
</organism>
<accession>A0A4S4LT07</accession>
<evidence type="ECO:0000313" key="3">
    <source>
        <dbReference type="Proteomes" id="UP000310158"/>
    </source>
</evidence>
<dbReference type="Proteomes" id="UP000310158">
    <property type="component" value="Unassembled WGS sequence"/>
</dbReference>
<reference evidence="2 3" key="1">
    <citation type="submission" date="2019-02" db="EMBL/GenBank/DDBJ databases">
        <title>Genome sequencing of the rare red list fungi Bondarzewia mesenterica.</title>
        <authorList>
            <person name="Buettner E."/>
            <person name="Kellner H."/>
        </authorList>
    </citation>
    <scope>NUCLEOTIDE SEQUENCE [LARGE SCALE GENOMIC DNA]</scope>
    <source>
        <strain evidence="2 3">DSM 108281</strain>
    </source>
</reference>
<dbReference type="OrthoDB" id="3262547at2759"/>
<keyword evidence="3" id="KW-1185">Reference proteome</keyword>
<feature type="region of interest" description="Disordered" evidence="1">
    <location>
        <begin position="202"/>
        <end position="256"/>
    </location>
</feature>
<feature type="compositionally biased region" description="Acidic residues" evidence="1">
    <location>
        <begin position="335"/>
        <end position="353"/>
    </location>
</feature>
<evidence type="ECO:0000256" key="1">
    <source>
        <dbReference type="SAM" id="MobiDB-lite"/>
    </source>
</evidence>
<dbReference type="EMBL" id="SGPL01000226">
    <property type="protein sequence ID" value="THH15127.1"/>
    <property type="molecule type" value="Genomic_DNA"/>
</dbReference>